<protein>
    <submittedName>
        <fullName evidence="1">DUF4192 domain-containing protein</fullName>
    </submittedName>
</protein>
<gene>
    <name evidence="1" type="ORF">KIH74_35460</name>
</gene>
<dbReference type="RefSeq" id="WP_214160836.1">
    <property type="nucleotide sequence ID" value="NZ_JAHBAY010000029.1"/>
</dbReference>
<name>A0ABS5TU11_9ACTN</name>
<dbReference type="Pfam" id="PF13830">
    <property type="entry name" value="DUF4192"/>
    <property type="match status" value="1"/>
</dbReference>
<reference evidence="1 2" key="1">
    <citation type="submission" date="2021-05" db="EMBL/GenBank/DDBJ databases">
        <title>Kineosporia and Streptomyces sp. nov. two new marine actinobacteria isolated from Coral.</title>
        <authorList>
            <person name="Buangrab K."/>
            <person name="Sutthacheep M."/>
            <person name="Yeemin T."/>
            <person name="Harunari E."/>
            <person name="Igarashi Y."/>
            <person name="Kanchanasin P."/>
            <person name="Tanasupawat S."/>
            <person name="Phongsopitanun W."/>
        </authorList>
    </citation>
    <scope>NUCLEOTIDE SEQUENCE [LARGE SCALE GENOMIC DNA]</scope>
    <source>
        <strain evidence="1 2">J2-2</strain>
    </source>
</reference>
<evidence type="ECO:0000313" key="2">
    <source>
        <dbReference type="Proteomes" id="UP001197247"/>
    </source>
</evidence>
<organism evidence="1 2">
    <name type="scientific">Kineosporia corallincola</name>
    <dbReference type="NCBI Taxonomy" id="2835133"/>
    <lineage>
        <taxon>Bacteria</taxon>
        <taxon>Bacillati</taxon>
        <taxon>Actinomycetota</taxon>
        <taxon>Actinomycetes</taxon>
        <taxon>Kineosporiales</taxon>
        <taxon>Kineosporiaceae</taxon>
        <taxon>Kineosporia</taxon>
    </lineage>
</organism>
<comment type="caution">
    <text evidence="1">The sequence shown here is derived from an EMBL/GenBank/DDBJ whole genome shotgun (WGS) entry which is preliminary data.</text>
</comment>
<evidence type="ECO:0000313" key="1">
    <source>
        <dbReference type="EMBL" id="MBT0774296.1"/>
    </source>
</evidence>
<keyword evidence="2" id="KW-1185">Reference proteome</keyword>
<accession>A0ABS5TU11</accession>
<dbReference type="EMBL" id="JAHBAY010000029">
    <property type="protein sequence ID" value="MBT0774296.1"/>
    <property type="molecule type" value="Genomic_DNA"/>
</dbReference>
<proteinExistence type="predicted"/>
<sequence>MPRIRLNDPAALVHAVPLILGIQHLSDDLVIVATQARTIVLTARVDLSAITEHAVWTSIHQALIKAPADSIHVVAFPTTVNDQILQRVHADLVQVGNGLPTGVSLGWTITSAHGRWWHHHLHQAAPTGPGTPGRDNPSVAMALTLARGIPAGSRQDIDEATAPLPQHIIAEVRQALTALPAGRSRSQRKTGAQQALDARRERPLRWSIDEAASVLDALRDLYVRDALVIRSDEEHTCWTWCSLLPYAPPAWVAPVATLAAFSAYQQGHSILARSALTRALHTDRRYTLAQLLGRAMELAMSPEDIRVNILAPAHGVTQGEDE</sequence>
<dbReference type="Proteomes" id="UP001197247">
    <property type="component" value="Unassembled WGS sequence"/>
</dbReference>
<dbReference type="InterPro" id="IPR025447">
    <property type="entry name" value="DUF4192"/>
</dbReference>